<accession>A0A7N0TEZ5</accession>
<evidence type="ECO:0000259" key="2">
    <source>
        <dbReference type="Pfam" id="PF01167"/>
    </source>
</evidence>
<dbReference type="Gramene" id="Kaladp0034s0175.1.v1.1">
    <property type="protein sequence ID" value="Kaladp0034s0175.1.v1.1"/>
    <property type="gene ID" value="Kaladp0034s0175.v1.1"/>
</dbReference>
<dbReference type="EnsemblPlants" id="Kaladp0034s0175.1.v1.1">
    <property type="protein sequence ID" value="Kaladp0034s0175.1.v1.1"/>
    <property type="gene ID" value="Kaladp0034s0175.v1.1"/>
</dbReference>
<dbReference type="SUPFAM" id="SSF54518">
    <property type="entry name" value="Tubby C-terminal domain-like"/>
    <property type="match status" value="1"/>
</dbReference>
<dbReference type="CDD" id="cd22153">
    <property type="entry name" value="F-box_AtTLP-like"/>
    <property type="match status" value="1"/>
</dbReference>
<dbReference type="AlphaFoldDB" id="A0A7N0TEZ5"/>
<protein>
    <recommendedName>
        <fullName evidence="2">Tubby C-terminal domain-containing protein</fullName>
    </recommendedName>
</protein>
<proteinExistence type="inferred from homology"/>
<comment type="similarity">
    <text evidence="1">Belongs to the TUB family.</text>
</comment>
<evidence type="ECO:0000256" key="1">
    <source>
        <dbReference type="ARBA" id="ARBA00007129"/>
    </source>
</evidence>
<dbReference type="PROSITE" id="PS01201">
    <property type="entry name" value="TUB_2"/>
    <property type="match status" value="1"/>
</dbReference>
<dbReference type="InterPro" id="IPR018066">
    <property type="entry name" value="Tubby_C_CS"/>
</dbReference>
<dbReference type="Proteomes" id="UP000594263">
    <property type="component" value="Unplaced"/>
</dbReference>
<dbReference type="InterPro" id="IPR025659">
    <property type="entry name" value="Tubby-like_C"/>
</dbReference>
<dbReference type="Gene3D" id="3.20.90.10">
    <property type="entry name" value="Tubby Protein, Chain A"/>
    <property type="match status" value="2"/>
</dbReference>
<dbReference type="PANTHER" id="PTHR16517:SF159">
    <property type="entry name" value="TUBBY-LIKE F-BOX PROTEIN 5"/>
    <property type="match status" value="1"/>
</dbReference>
<dbReference type="InterPro" id="IPR000007">
    <property type="entry name" value="Tubby_C"/>
</dbReference>
<dbReference type="PRINTS" id="PR01573">
    <property type="entry name" value="SUPERTUBBY"/>
</dbReference>
<sequence length="255" mass="28578">MSFRSIVRDVRDSFGSNSRWANLPPELLLDVIRRLEESESTWPARKHVVACAVVCRSSRIMCKEIDRSPEFYGKLTPAFLIENGKFLLSVKRNRRTTYTEYIISMDTDNISRSSYTYIGKLRGPRRMNCIMHSIPVSTLEVCRSVPGQPELMPRYLEDSFRSIFFSKVTVASVKNFQPIAATQPAVLPAVGAGTGAGAATTPSRPGPLPPELDKIILQFGKVGKDMFTIDYRYPLSTFQAFAICLSSFDTKLACE</sequence>
<evidence type="ECO:0000313" key="3">
    <source>
        <dbReference type="EnsemblPlants" id="Kaladp0034s0175.1.v1.1"/>
    </source>
</evidence>
<dbReference type="Pfam" id="PF01167">
    <property type="entry name" value="Tub"/>
    <property type="match status" value="2"/>
</dbReference>
<dbReference type="PANTHER" id="PTHR16517">
    <property type="entry name" value="TUBBY-RELATED"/>
    <property type="match status" value="1"/>
</dbReference>
<feature type="domain" description="Tubby C-terminal" evidence="2">
    <location>
        <begin position="45"/>
        <end position="122"/>
    </location>
</feature>
<organism evidence="3 4">
    <name type="scientific">Kalanchoe fedtschenkoi</name>
    <name type="common">Lavender scallops</name>
    <name type="synonym">South American air plant</name>
    <dbReference type="NCBI Taxonomy" id="63787"/>
    <lineage>
        <taxon>Eukaryota</taxon>
        <taxon>Viridiplantae</taxon>
        <taxon>Streptophyta</taxon>
        <taxon>Embryophyta</taxon>
        <taxon>Tracheophyta</taxon>
        <taxon>Spermatophyta</taxon>
        <taxon>Magnoliopsida</taxon>
        <taxon>eudicotyledons</taxon>
        <taxon>Gunneridae</taxon>
        <taxon>Pentapetalae</taxon>
        <taxon>Saxifragales</taxon>
        <taxon>Crassulaceae</taxon>
        <taxon>Kalanchoe</taxon>
    </lineage>
</organism>
<reference evidence="3" key="1">
    <citation type="submission" date="2021-01" db="UniProtKB">
        <authorList>
            <consortium name="EnsemblPlants"/>
        </authorList>
    </citation>
    <scope>IDENTIFICATION</scope>
</reference>
<evidence type="ECO:0000313" key="4">
    <source>
        <dbReference type="Proteomes" id="UP000594263"/>
    </source>
</evidence>
<keyword evidence="4" id="KW-1185">Reference proteome</keyword>
<name>A0A7N0TEZ5_KALFE</name>
<feature type="domain" description="Tubby C-terminal" evidence="2">
    <location>
        <begin position="159"/>
        <end position="250"/>
    </location>
</feature>